<proteinExistence type="inferred from homology"/>
<dbReference type="SUPFAM" id="SSF53850">
    <property type="entry name" value="Periplasmic binding protein-like II"/>
    <property type="match status" value="1"/>
</dbReference>
<dbReference type="PANTHER" id="PTHR43649">
    <property type="entry name" value="ARABINOSE-BINDING PROTEIN-RELATED"/>
    <property type="match status" value="1"/>
</dbReference>
<name>A0A3D9I3F1_9BACL</name>
<evidence type="ECO:0000256" key="1">
    <source>
        <dbReference type="ARBA" id="ARBA00008520"/>
    </source>
</evidence>
<evidence type="ECO:0000313" key="7">
    <source>
        <dbReference type="Proteomes" id="UP000256869"/>
    </source>
</evidence>
<sequence length="459" mass="50003">MKRSKLLILGVCMVFVLSLLAACSQDNTKNNASGASSEPSETQQATGTESQSAKEVKITFFNTSAEINTVFENLFKVYKEEHPNVTVELIPTPIGGAQIEKFQSLLASGNPATVVNLDAGTIFQYKDKFLDLEPEKAKYEDLALTGAIDGALLDGKFIGVPYSAQGYGLLYNKRVVEEAIGGAFDPATIQTRSDLEALFKKIEATGKAPIMIHGADWSLGSHYQGLAYSLQSNDVETNRQFVEDVKNGTADLSTNQAFNGLMDTLDMLKKYNARKSDPLVADYNKDSADFAKGEAAFFFMGDWSWAVIGPLEGRDNEFGILPVPISDNAADYGNTQVAYTEPKLFAIDNSGSTPEQQEAAKTFIEWLITSEASQKAIIGESGLAMPYKNLKVESSNPMSSAIAKYVAEGKTVNIGVTNYFPADWWAKTGASMQKYLVDKLDRAGLTKEIQDYWKSTAGK</sequence>
<dbReference type="OrthoDB" id="9763054at2"/>
<dbReference type="PROSITE" id="PS51257">
    <property type="entry name" value="PROKAR_LIPOPROTEIN"/>
    <property type="match status" value="1"/>
</dbReference>
<dbReference type="PANTHER" id="PTHR43649:SF34">
    <property type="entry name" value="ABC TRANSPORTER PERIPLASMIC-BINDING PROTEIN YCJN-RELATED"/>
    <property type="match status" value="1"/>
</dbReference>
<dbReference type="Pfam" id="PF01547">
    <property type="entry name" value="SBP_bac_1"/>
    <property type="match status" value="1"/>
</dbReference>
<feature type="signal peptide" evidence="5">
    <location>
        <begin position="1"/>
        <end position="21"/>
    </location>
</feature>
<accession>A0A3D9I3F1</accession>
<reference evidence="6 7" key="1">
    <citation type="submission" date="2018-07" db="EMBL/GenBank/DDBJ databases">
        <title>Genomic Encyclopedia of Type Strains, Phase III (KMG-III): the genomes of soil and plant-associated and newly described type strains.</title>
        <authorList>
            <person name="Whitman W."/>
        </authorList>
    </citation>
    <scope>NUCLEOTIDE SEQUENCE [LARGE SCALE GENOMIC DNA]</scope>
    <source>
        <strain evidence="6 7">CECT 8236</strain>
    </source>
</reference>
<dbReference type="Gene3D" id="3.40.190.10">
    <property type="entry name" value="Periplasmic binding protein-like II"/>
    <property type="match status" value="1"/>
</dbReference>
<keyword evidence="7" id="KW-1185">Reference proteome</keyword>
<feature type="chain" id="PRO_5039640834" evidence="5">
    <location>
        <begin position="22"/>
        <end position="459"/>
    </location>
</feature>
<protein>
    <submittedName>
        <fullName evidence="6">Carbohydrate ABC transporter substrate-binding protein (CUT1 family)</fullName>
    </submittedName>
</protein>
<keyword evidence="3 5" id="KW-0732">Signal</keyword>
<evidence type="ECO:0000313" key="6">
    <source>
        <dbReference type="EMBL" id="RED56312.1"/>
    </source>
</evidence>
<evidence type="ECO:0000256" key="4">
    <source>
        <dbReference type="SAM" id="MobiDB-lite"/>
    </source>
</evidence>
<comment type="similarity">
    <text evidence="1">Belongs to the bacterial solute-binding protein 1 family.</text>
</comment>
<evidence type="ECO:0000256" key="2">
    <source>
        <dbReference type="ARBA" id="ARBA00022448"/>
    </source>
</evidence>
<keyword evidence="2" id="KW-0813">Transport</keyword>
<evidence type="ECO:0000256" key="3">
    <source>
        <dbReference type="ARBA" id="ARBA00022729"/>
    </source>
</evidence>
<dbReference type="Proteomes" id="UP000256869">
    <property type="component" value="Unassembled WGS sequence"/>
</dbReference>
<dbReference type="InterPro" id="IPR006059">
    <property type="entry name" value="SBP"/>
</dbReference>
<organism evidence="6 7">
    <name type="scientific">Cohnella lupini</name>
    <dbReference type="NCBI Taxonomy" id="1294267"/>
    <lineage>
        <taxon>Bacteria</taxon>
        <taxon>Bacillati</taxon>
        <taxon>Bacillota</taxon>
        <taxon>Bacilli</taxon>
        <taxon>Bacillales</taxon>
        <taxon>Paenibacillaceae</taxon>
        <taxon>Cohnella</taxon>
    </lineage>
</organism>
<dbReference type="EMBL" id="QRDY01000014">
    <property type="protein sequence ID" value="RED56312.1"/>
    <property type="molecule type" value="Genomic_DNA"/>
</dbReference>
<evidence type="ECO:0000256" key="5">
    <source>
        <dbReference type="SAM" id="SignalP"/>
    </source>
</evidence>
<dbReference type="AlphaFoldDB" id="A0A3D9I3F1"/>
<dbReference type="RefSeq" id="WP_115994525.1">
    <property type="nucleotide sequence ID" value="NZ_QRDY01000014.1"/>
</dbReference>
<dbReference type="InterPro" id="IPR050490">
    <property type="entry name" value="Bact_solute-bd_prot1"/>
</dbReference>
<feature type="region of interest" description="Disordered" evidence="4">
    <location>
        <begin position="28"/>
        <end position="50"/>
    </location>
</feature>
<gene>
    <name evidence="6" type="ORF">DFP95_11487</name>
</gene>
<comment type="caution">
    <text evidence="6">The sequence shown here is derived from an EMBL/GenBank/DDBJ whole genome shotgun (WGS) entry which is preliminary data.</text>
</comment>